<dbReference type="InterPro" id="IPR045276">
    <property type="entry name" value="YbiO_bact"/>
</dbReference>
<dbReference type="AlphaFoldDB" id="A0AAU7AZX5"/>
<name>A0AAU7AZX5_9ACTN</name>
<dbReference type="InterPro" id="IPR011066">
    <property type="entry name" value="MscS_channel_C_sf"/>
</dbReference>
<protein>
    <recommendedName>
        <fullName evidence="12">Mechanosensitive ion channel family protein</fullName>
    </recommendedName>
</protein>
<dbReference type="InterPro" id="IPR023408">
    <property type="entry name" value="MscS_beta-dom_sf"/>
</dbReference>
<evidence type="ECO:0000256" key="1">
    <source>
        <dbReference type="ARBA" id="ARBA00004651"/>
    </source>
</evidence>
<dbReference type="InterPro" id="IPR006685">
    <property type="entry name" value="MscS_channel_2nd"/>
</dbReference>
<dbReference type="SUPFAM" id="SSF82689">
    <property type="entry name" value="Mechanosensitive channel protein MscS (YggB), C-terminal domain"/>
    <property type="match status" value="1"/>
</dbReference>
<dbReference type="EMBL" id="CP114014">
    <property type="protein sequence ID" value="XAY07209.1"/>
    <property type="molecule type" value="Genomic_DNA"/>
</dbReference>
<dbReference type="InterPro" id="IPR049142">
    <property type="entry name" value="MS_channel_1st"/>
</dbReference>
<comment type="similarity">
    <text evidence="2">Belongs to the MscS (TC 1.A.23) family.</text>
</comment>
<dbReference type="KEGG" id="parq:DSM112329_04090"/>
<comment type="subcellular location">
    <subcellularLocation>
        <location evidence="1">Cell membrane</location>
        <topology evidence="1">Multi-pass membrane protein</topology>
    </subcellularLocation>
</comment>
<dbReference type="GO" id="GO:0008381">
    <property type="term" value="F:mechanosensitive monoatomic ion channel activity"/>
    <property type="evidence" value="ECO:0007669"/>
    <property type="project" value="InterPro"/>
</dbReference>
<dbReference type="FunFam" id="2.30.30.60:FF:000001">
    <property type="entry name" value="MscS Mechanosensitive ion channel"/>
    <property type="match status" value="1"/>
</dbReference>
<dbReference type="InterPro" id="IPR049278">
    <property type="entry name" value="MS_channel_C"/>
</dbReference>
<dbReference type="Pfam" id="PF00924">
    <property type="entry name" value="MS_channel_2nd"/>
    <property type="match status" value="1"/>
</dbReference>
<dbReference type="SUPFAM" id="SSF50182">
    <property type="entry name" value="Sm-like ribonucleoproteins"/>
    <property type="match status" value="1"/>
</dbReference>
<dbReference type="Gene3D" id="1.10.287.1260">
    <property type="match status" value="1"/>
</dbReference>
<evidence type="ECO:0000256" key="6">
    <source>
        <dbReference type="ARBA" id="ARBA00023136"/>
    </source>
</evidence>
<evidence type="ECO:0000256" key="2">
    <source>
        <dbReference type="ARBA" id="ARBA00008017"/>
    </source>
</evidence>
<dbReference type="Pfam" id="PF21082">
    <property type="entry name" value="MS_channel_3rd"/>
    <property type="match status" value="1"/>
</dbReference>
<dbReference type="Gene3D" id="3.30.70.100">
    <property type="match status" value="1"/>
</dbReference>
<keyword evidence="3" id="KW-1003">Cell membrane</keyword>
<evidence type="ECO:0000256" key="5">
    <source>
        <dbReference type="ARBA" id="ARBA00022989"/>
    </source>
</evidence>
<dbReference type="GO" id="GO:0005886">
    <property type="term" value="C:plasma membrane"/>
    <property type="evidence" value="ECO:0007669"/>
    <property type="project" value="UniProtKB-SubCell"/>
</dbReference>
<sequence>MGLSAVLSPSVSLADVSVRRMDSVCGDDPRFWCRTLLNATDNRTLATLGDTIIGTPLRILGILLIAFIANRLARRGVRTLLARLQPGALQLPGRIHRRRRGVDEDGAPAARSRPMASVLASTGENNLRSEQRMDALSGVLRSIVSFVIGLIAGFMVLGAVGIDLRPLLAGAGIIGLAVGFGAQSLVKDFLSGIFILVEDQFGVGDIIEIDVDAAGTVEQVSLRTTRLRAVDGTVWHVPNGQIAKVGNKSQLWSRSLLDVEVSYDTDIEHAKEVIQAAADQVWKEKDSVLEQPDLWGVEALGASGVTLRLVVKTTPAEQWRISRLLRERIKAAFDKAGIEIPFPQQTVWHRPAEDPAAP</sequence>
<evidence type="ECO:0000259" key="8">
    <source>
        <dbReference type="Pfam" id="PF00924"/>
    </source>
</evidence>
<evidence type="ECO:0000259" key="9">
    <source>
        <dbReference type="Pfam" id="PF21082"/>
    </source>
</evidence>
<organism evidence="11">
    <name type="scientific">Paraconexibacter sp. AEG42_29</name>
    <dbReference type="NCBI Taxonomy" id="2997339"/>
    <lineage>
        <taxon>Bacteria</taxon>
        <taxon>Bacillati</taxon>
        <taxon>Actinomycetota</taxon>
        <taxon>Thermoleophilia</taxon>
        <taxon>Solirubrobacterales</taxon>
        <taxon>Paraconexibacteraceae</taxon>
        <taxon>Paraconexibacter</taxon>
    </lineage>
</organism>
<dbReference type="Pfam" id="PF21088">
    <property type="entry name" value="MS_channel_1st"/>
    <property type="match status" value="1"/>
</dbReference>
<dbReference type="SUPFAM" id="SSF82861">
    <property type="entry name" value="Mechanosensitive channel protein MscS (YggB), transmembrane region"/>
    <property type="match status" value="1"/>
</dbReference>
<reference evidence="11" key="1">
    <citation type="submission" date="2022-12" db="EMBL/GenBank/DDBJ databases">
        <title>Paraconexibacter alkalitolerans sp. nov. and Baekduia alba sp. nov., isolated from soil and emended description of the genera Paraconexibacter (Chun et al., 2020) and Baekduia (An et al., 2020).</title>
        <authorList>
            <person name="Vieira S."/>
            <person name="Huber K.J."/>
            <person name="Geppert A."/>
            <person name="Wolf J."/>
            <person name="Neumann-Schaal M."/>
            <person name="Muesken M."/>
            <person name="Overmann J."/>
        </authorList>
    </citation>
    <scope>NUCLEOTIDE SEQUENCE</scope>
    <source>
        <strain evidence="11">AEG42_29</strain>
    </source>
</reference>
<feature type="transmembrane region" description="Helical" evidence="7">
    <location>
        <begin position="138"/>
        <end position="161"/>
    </location>
</feature>
<dbReference type="InterPro" id="IPR010920">
    <property type="entry name" value="LSM_dom_sf"/>
</dbReference>
<dbReference type="PANTHER" id="PTHR30460">
    <property type="entry name" value="MODERATE CONDUCTANCE MECHANOSENSITIVE CHANNEL YBIO"/>
    <property type="match status" value="1"/>
</dbReference>
<feature type="domain" description="Mechanosensitive ion channel MscS C-terminal" evidence="9">
    <location>
        <begin position="257"/>
        <end position="340"/>
    </location>
</feature>
<dbReference type="Gene3D" id="2.30.30.60">
    <property type="match status" value="1"/>
</dbReference>
<feature type="domain" description="Mechanosensitive ion channel MscS" evidence="8">
    <location>
        <begin position="185"/>
        <end position="247"/>
    </location>
</feature>
<feature type="domain" description="Mechanosensitive ion channel transmembrane helices 2/3" evidence="10">
    <location>
        <begin position="143"/>
        <end position="183"/>
    </location>
</feature>
<keyword evidence="4 7" id="KW-0812">Transmembrane</keyword>
<feature type="transmembrane region" description="Helical" evidence="7">
    <location>
        <begin position="52"/>
        <end position="73"/>
    </location>
</feature>
<dbReference type="InterPro" id="IPR011014">
    <property type="entry name" value="MscS_channel_TM-2"/>
</dbReference>
<accession>A0AAU7AZX5</accession>
<dbReference type="PANTHER" id="PTHR30460:SF0">
    <property type="entry name" value="MODERATE CONDUCTANCE MECHANOSENSITIVE CHANNEL YBIO"/>
    <property type="match status" value="1"/>
</dbReference>
<evidence type="ECO:0008006" key="12">
    <source>
        <dbReference type="Google" id="ProtNLM"/>
    </source>
</evidence>
<proteinExistence type="inferred from homology"/>
<keyword evidence="5 7" id="KW-1133">Transmembrane helix</keyword>
<evidence type="ECO:0000256" key="4">
    <source>
        <dbReference type="ARBA" id="ARBA00022692"/>
    </source>
</evidence>
<evidence type="ECO:0000256" key="3">
    <source>
        <dbReference type="ARBA" id="ARBA00022475"/>
    </source>
</evidence>
<evidence type="ECO:0000256" key="7">
    <source>
        <dbReference type="SAM" id="Phobius"/>
    </source>
</evidence>
<evidence type="ECO:0000313" key="11">
    <source>
        <dbReference type="EMBL" id="XAY07209.1"/>
    </source>
</evidence>
<evidence type="ECO:0000259" key="10">
    <source>
        <dbReference type="Pfam" id="PF21088"/>
    </source>
</evidence>
<gene>
    <name evidence="11" type="ORF">DSM112329_04090</name>
</gene>
<keyword evidence="6 7" id="KW-0472">Membrane</keyword>